<dbReference type="OrthoDB" id="2941894at2759"/>
<keyword evidence="2" id="KW-1185">Reference proteome</keyword>
<reference evidence="1 2" key="1">
    <citation type="submission" date="2014-04" db="EMBL/GenBank/DDBJ databases">
        <authorList>
            <consortium name="DOE Joint Genome Institute"/>
            <person name="Kuo A."/>
            <person name="Kohler A."/>
            <person name="Nagy L.G."/>
            <person name="Floudas D."/>
            <person name="Copeland A."/>
            <person name="Barry K.W."/>
            <person name="Cichocki N."/>
            <person name="Veneault-Fourrey C."/>
            <person name="LaButti K."/>
            <person name="Lindquist E.A."/>
            <person name="Lipzen A."/>
            <person name="Lundell T."/>
            <person name="Morin E."/>
            <person name="Murat C."/>
            <person name="Sun H."/>
            <person name="Tunlid A."/>
            <person name="Henrissat B."/>
            <person name="Grigoriev I.V."/>
            <person name="Hibbett D.S."/>
            <person name="Martin F."/>
            <person name="Nordberg H.P."/>
            <person name="Cantor M.N."/>
            <person name="Hua S.X."/>
        </authorList>
    </citation>
    <scope>NUCLEOTIDE SEQUENCE [LARGE SCALE GENOMIC DNA]</scope>
    <source>
        <strain evidence="1 2">LaAM-08-1</strain>
    </source>
</reference>
<dbReference type="Proteomes" id="UP000054477">
    <property type="component" value="Unassembled WGS sequence"/>
</dbReference>
<evidence type="ECO:0000313" key="2">
    <source>
        <dbReference type="Proteomes" id="UP000054477"/>
    </source>
</evidence>
<dbReference type="EMBL" id="KN838647">
    <property type="protein sequence ID" value="KIJ99410.1"/>
    <property type="molecule type" value="Genomic_DNA"/>
</dbReference>
<organism evidence="1 2">
    <name type="scientific">Laccaria amethystina LaAM-08-1</name>
    <dbReference type="NCBI Taxonomy" id="1095629"/>
    <lineage>
        <taxon>Eukaryota</taxon>
        <taxon>Fungi</taxon>
        <taxon>Dikarya</taxon>
        <taxon>Basidiomycota</taxon>
        <taxon>Agaricomycotina</taxon>
        <taxon>Agaricomycetes</taxon>
        <taxon>Agaricomycetidae</taxon>
        <taxon>Agaricales</taxon>
        <taxon>Agaricineae</taxon>
        <taxon>Hydnangiaceae</taxon>
        <taxon>Laccaria</taxon>
    </lineage>
</organism>
<name>A0A0C9X2W3_9AGAR</name>
<dbReference type="HOGENOM" id="CLU_1540297_0_0_1"/>
<reference evidence="2" key="2">
    <citation type="submission" date="2015-01" db="EMBL/GenBank/DDBJ databases">
        <title>Evolutionary Origins and Diversification of the Mycorrhizal Mutualists.</title>
        <authorList>
            <consortium name="DOE Joint Genome Institute"/>
            <consortium name="Mycorrhizal Genomics Consortium"/>
            <person name="Kohler A."/>
            <person name="Kuo A."/>
            <person name="Nagy L.G."/>
            <person name="Floudas D."/>
            <person name="Copeland A."/>
            <person name="Barry K.W."/>
            <person name="Cichocki N."/>
            <person name="Veneault-Fourrey C."/>
            <person name="LaButti K."/>
            <person name="Lindquist E.A."/>
            <person name="Lipzen A."/>
            <person name="Lundell T."/>
            <person name="Morin E."/>
            <person name="Murat C."/>
            <person name="Riley R."/>
            <person name="Ohm R."/>
            <person name="Sun H."/>
            <person name="Tunlid A."/>
            <person name="Henrissat B."/>
            <person name="Grigoriev I.V."/>
            <person name="Hibbett D.S."/>
            <person name="Martin F."/>
        </authorList>
    </citation>
    <scope>NUCLEOTIDE SEQUENCE [LARGE SCALE GENOMIC DNA]</scope>
    <source>
        <strain evidence="2">LaAM-08-1</strain>
    </source>
</reference>
<gene>
    <name evidence="1" type="ORF">K443DRAFT_8384</name>
</gene>
<evidence type="ECO:0000313" key="1">
    <source>
        <dbReference type="EMBL" id="KIJ99410.1"/>
    </source>
</evidence>
<protein>
    <submittedName>
        <fullName evidence="1">Uncharacterized protein</fullName>
    </submittedName>
</protein>
<proteinExistence type="predicted"/>
<accession>A0A0C9X2W3</accession>
<sequence length="174" mass="19351">MKSSTNNGKIAVNVKAAKGKAFIIHVKPNNIASPSNNTKSEFTGLASDSVESIIPNSIEEIEWSGWLELEEEPKTTVDWTTHTKEVNITAISEILPIQSNNRTPISLDDLPFYVNTRATIHISPKQSDFLMLRPIAAHSVKVVGTCQIKDRTRRVSYSTRHPIYPKHNSAPYLG</sequence>
<dbReference type="AlphaFoldDB" id="A0A0C9X2W3"/>